<keyword evidence="2" id="KW-0808">Transferase</keyword>
<dbReference type="Pfam" id="PF13847">
    <property type="entry name" value="Methyltransf_31"/>
    <property type="match status" value="1"/>
</dbReference>
<dbReference type="Gene3D" id="3.40.50.150">
    <property type="entry name" value="Vaccinia Virus protein VP39"/>
    <property type="match status" value="1"/>
</dbReference>
<dbReference type="Proteomes" id="UP001060164">
    <property type="component" value="Chromosome"/>
</dbReference>
<evidence type="ECO:0000259" key="4">
    <source>
        <dbReference type="Pfam" id="PF13847"/>
    </source>
</evidence>
<dbReference type="EMBL" id="CP102290">
    <property type="protein sequence ID" value="UWP57941.1"/>
    <property type="molecule type" value="Genomic_DNA"/>
</dbReference>
<keyword evidence="3" id="KW-0949">S-adenosyl-L-methionine</keyword>
<gene>
    <name evidence="5" type="ORF">NQ502_11070</name>
</gene>
<evidence type="ECO:0000256" key="3">
    <source>
        <dbReference type="ARBA" id="ARBA00022691"/>
    </source>
</evidence>
<keyword evidence="6" id="KW-1185">Reference proteome</keyword>
<name>A0ABY5VCM9_9FIRM</name>
<evidence type="ECO:0000256" key="1">
    <source>
        <dbReference type="ARBA" id="ARBA00022603"/>
    </source>
</evidence>
<dbReference type="GO" id="GO:0008168">
    <property type="term" value="F:methyltransferase activity"/>
    <property type="evidence" value="ECO:0007669"/>
    <property type="project" value="UniProtKB-KW"/>
</dbReference>
<accession>A0ABY5VCM9</accession>
<dbReference type="GO" id="GO:0032259">
    <property type="term" value="P:methylation"/>
    <property type="evidence" value="ECO:0007669"/>
    <property type="project" value="UniProtKB-KW"/>
</dbReference>
<evidence type="ECO:0000313" key="5">
    <source>
        <dbReference type="EMBL" id="UWP57941.1"/>
    </source>
</evidence>
<dbReference type="CDD" id="cd02440">
    <property type="entry name" value="AdoMet_MTases"/>
    <property type="match status" value="1"/>
</dbReference>
<proteinExistence type="predicted"/>
<protein>
    <submittedName>
        <fullName evidence="5">Methyltransferase domain-containing protein</fullName>
    </submittedName>
</protein>
<reference evidence="5" key="1">
    <citation type="journal article" date="2022" name="Cell">
        <title>Design, construction, and in vivo augmentation of a complex gut microbiome.</title>
        <authorList>
            <person name="Cheng A.G."/>
            <person name="Ho P.Y."/>
            <person name="Aranda-Diaz A."/>
            <person name="Jain S."/>
            <person name="Yu F.B."/>
            <person name="Meng X."/>
            <person name="Wang M."/>
            <person name="Iakiviak M."/>
            <person name="Nagashima K."/>
            <person name="Zhao A."/>
            <person name="Murugkar P."/>
            <person name="Patil A."/>
            <person name="Atabakhsh K."/>
            <person name="Weakley A."/>
            <person name="Yan J."/>
            <person name="Brumbaugh A.R."/>
            <person name="Higginbottom S."/>
            <person name="Dimas A."/>
            <person name="Shiver A.L."/>
            <person name="Deutschbauer A."/>
            <person name="Neff N."/>
            <person name="Sonnenburg J.L."/>
            <person name="Huang K.C."/>
            <person name="Fischbach M.A."/>
        </authorList>
    </citation>
    <scope>NUCLEOTIDE SEQUENCE</scope>
    <source>
        <strain evidence="5">DSM 19829</strain>
    </source>
</reference>
<evidence type="ECO:0000256" key="2">
    <source>
        <dbReference type="ARBA" id="ARBA00022679"/>
    </source>
</evidence>
<dbReference type="InterPro" id="IPR025714">
    <property type="entry name" value="Methyltranfer_dom"/>
</dbReference>
<evidence type="ECO:0000313" key="6">
    <source>
        <dbReference type="Proteomes" id="UP001060164"/>
    </source>
</evidence>
<dbReference type="PANTHER" id="PTHR43464:SF19">
    <property type="entry name" value="UBIQUINONE BIOSYNTHESIS O-METHYLTRANSFERASE, MITOCHONDRIAL"/>
    <property type="match status" value="1"/>
</dbReference>
<dbReference type="RefSeq" id="WP_028528440.1">
    <property type="nucleotide sequence ID" value="NZ_CABLBR010000011.1"/>
</dbReference>
<dbReference type="InterPro" id="IPR029063">
    <property type="entry name" value="SAM-dependent_MTases_sf"/>
</dbReference>
<dbReference type="SUPFAM" id="SSF53335">
    <property type="entry name" value="S-adenosyl-L-methionine-dependent methyltransferases"/>
    <property type="match status" value="1"/>
</dbReference>
<sequence length="271" mass="31003">MNLEQLEREWVNPQMCSGPVQARMWDQRAEEYMERPIPRPGENLFLQYLLEKAKPDKSMNALDIGCGAGLYTIALAEYVEKAFGVDVSPDMIRGARKRAEGLGTANTEFLIQDWANADPDALNLRANFDVVFAHMTPAVCDYLTLDKMNACARGHCFLVKPARRHDKVQDAAFSMVGITGHRKQMDDMTPNAFAYLWLKGYNPEVSYREEIWEMEKPLKNMTDWCVGRAGLQKSLSHGEEDRIRKYLRDISMDGKIKETVTTTIVTVYWHV</sequence>
<feature type="domain" description="Methyltransferase" evidence="4">
    <location>
        <begin position="56"/>
        <end position="137"/>
    </location>
</feature>
<keyword evidence="1 5" id="KW-0489">Methyltransferase</keyword>
<dbReference type="PANTHER" id="PTHR43464">
    <property type="entry name" value="METHYLTRANSFERASE"/>
    <property type="match status" value="1"/>
</dbReference>
<organism evidence="5 6">
    <name type="scientific">Ruminococcus gauvreauii</name>
    <dbReference type="NCBI Taxonomy" id="438033"/>
    <lineage>
        <taxon>Bacteria</taxon>
        <taxon>Bacillati</taxon>
        <taxon>Bacillota</taxon>
        <taxon>Clostridia</taxon>
        <taxon>Eubacteriales</taxon>
        <taxon>Oscillospiraceae</taxon>
        <taxon>Ruminococcus</taxon>
    </lineage>
</organism>